<dbReference type="Pfam" id="PF13620">
    <property type="entry name" value="CarboxypepD_reg"/>
    <property type="match status" value="2"/>
</dbReference>
<feature type="domain" description="BACON" evidence="12">
    <location>
        <begin position="918"/>
        <end position="1003"/>
    </location>
</feature>
<evidence type="ECO:0000313" key="14">
    <source>
        <dbReference type="Proteomes" id="UP000253303"/>
    </source>
</evidence>
<feature type="region of interest" description="Disordered" evidence="10">
    <location>
        <begin position="1"/>
        <end position="20"/>
    </location>
</feature>
<dbReference type="PROSITE" id="PS00137">
    <property type="entry name" value="SUBTILASE_HIS"/>
    <property type="match status" value="1"/>
</dbReference>
<dbReference type="GO" id="GO:0004556">
    <property type="term" value="F:alpha-amylase activity"/>
    <property type="evidence" value="ECO:0007669"/>
    <property type="project" value="UniProtKB-EC"/>
</dbReference>
<organism evidence="13 14">
    <name type="scientific">Spongiactinospora rosea</name>
    <dbReference type="NCBI Taxonomy" id="2248750"/>
    <lineage>
        <taxon>Bacteria</taxon>
        <taxon>Bacillati</taxon>
        <taxon>Actinomycetota</taxon>
        <taxon>Actinomycetes</taxon>
        <taxon>Streptosporangiales</taxon>
        <taxon>Streptosporangiaceae</taxon>
        <taxon>Spongiactinospora</taxon>
    </lineage>
</organism>
<evidence type="ECO:0000259" key="12">
    <source>
        <dbReference type="Pfam" id="PF19190"/>
    </source>
</evidence>
<dbReference type="InterPro" id="IPR050131">
    <property type="entry name" value="Peptidase_S8_subtilisin-like"/>
</dbReference>
<dbReference type="InterPro" id="IPR023828">
    <property type="entry name" value="Peptidase_S8_Ser-AS"/>
</dbReference>
<keyword evidence="5 8" id="KW-0378">Hydrolase</keyword>
<comment type="similarity">
    <text evidence="2 8 9">Belongs to the peptidase S8 family.</text>
</comment>
<dbReference type="InterPro" id="IPR024361">
    <property type="entry name" value="BACON"/>
</dbReference>
<dbReference type="GO" id="GO:0006508">
    <property type="term" value="P:proteolysis"/>
    <property type="evidence" value="ECO:0007669"/>
    <property type="project" value="UniProtKB-KW"/>
</dbReference>
<evidence type="ECO:0000256" key="4">
    <source>
        <dbReference type="ARBA" id="ARBA00022670"/>
    </source>
</evidence>
<dbReference type="SUPFAM" id="SSF49452">
    <property type="entry name" value="Starch-binding domain-like"/>
    <property type="match status" value="3"/>
</dbReference>
<dbReference type="GO" id="GO:0004252">
    <property type="term" value="F:serine-type endopeptidase activity"/>
    <property type="evidence" value="ECO:0007669"/>
    <property type="project" value="UniProtKB-UniRule"/>
</dbReference>
<dbReference type="PANTHER" id="PTHR43806:SF67">
    <property type="entry name" value="EGF-LIKE DOMAIN-CONTAINING PROTEIN"/>
    <property type="match status" value="1"/>
</dbReference>
<feature type="active site" description="Charge relay system" evidence="8">
    <location>
        <position position="416"/>
    </location>
</feature>
<keyword evidence="4 8" id="KW-0645">Protease</keyword>
<evidence type="ECO:0000256" key="10">
    <source>
        <dbReference type="SAM" id="MobiDB-lite"/>
    </source>
</evidence>
<dbReference type="EC" id="3.2.1.1" evidence="3"/>
<dbReference type="InterPro" id="IPR023827">
    <property type="entry name" value="Peptidase_S8_Asp-AS"/>
</dbReference>
<proteinExistence type="inferred from homology"/>
<evidence type="ECO:0000256" key="5">
    <source>
        <dbReference type="ARBA" id="ARBA00022801"/>
    </source>
</evidence>
<keyword evidence="14" id="KW-1185">Reference proteome</keyword>
<dbReference type="InterPro" id="IPR036852">
    <property type="entry name" value="Peptidase_S8/S53_dom_sf"/>
</dbReference>
<feature type="active site" description="Charge relay system" evidence="8">
    <location>
        <position position="252"/>
    </location>
</feature>
<gene>
    <name evidence="13" type="ORF">DP939_17010</name>
</gene>
<dbReference type="Pfam" id="PF00082">
    <property type="entry name" value="Peptidase_S8"/>
    <property type="match status" value="1"/>
</dbReference>
<dbReference type="InterPro" id="IPR015500">
    <property type="entry name" value="Peptidase_S8_subtilisin-rel"/>
</dbReference>
<dbReference type="PROSITE" id="PS00138">
    <property type="entry name" value="SUBTILASE_SER"/>
    <property type="match status" value="1"/>
</dbReference>
<comment type="caution">
    <text evidence="13">The sequence shown here is derived from an EMBL/GenBank/DDBJ whole genome shotgun (WGS) entry which is preliminary data.</text>
</comment>
<dbReference type="Gene3D" id="2.60.40.1120">
    <property type="entry name" value="Carboxypeptidase-like, regulatory domain"/>
    <property type="match status" value="3"/>
</dbReference>
<evidence type="ECO:0000256" key="8">
    <source>
        <dbReference type="PROSITE-ProRule" id="PRU01240"/>
    </source>
</evidence>
<evidence type="ECO:0000259" key="11">
    <source>
        <dbReference type="Pfam" id="PF00082"/>
    </source>
</evidence>
<dbReference type="InterPro" id="IPR013783">
    <property type="entry name" value="Ig-like_fold"/>
</dbReference>
<dbReference type="InterPro" id="IPR000209">
    <property type="entry name" value="Peptidase_S8/S53_dom"/>
</dbReference>
<dbReference type="SUPFAM" id="SSF52743">
    <property type="entry name" value="Subtilisin-like"/>
    <property type="match status" value="1"/>
</dbReference>
<dbReference type="OrthoDB" id="9813435at2"/>
<dbReference type="PANTHER" id="PTHR43806">
    <property type="entry name" value="PEPTIDASE S8"/>
    <property type="match status" value="1"/>
</dbReference>
<evidence type="ECO:0000256" key="3">
    <source>
        <dbReference type="ARBA" id="ARBA00012595"/>
    </source>
</evidence>
<feature type="active site" description="Charge relay system" evidence="8">
    <location>
        <position position="205"/>
    </location>
</feature>
<dbReference type="InterPro" id="IPR022398">
    <property type="entry name" value="Peptidase_S8_His-AS"/>
</dbReference>
<dbReference type="GO" id="GO:0030246">
    <property type="term" value="F:carbohydrate binding"/>
    <property type="evidence" value="ECO:0007669"/>
    <property type="project" value="InterPro"/>
</dbReference>
<sequence>MKILPSTKGKHVSDPLRRRPRPRTLSRALVGLLVVLPILLPQVPAHAEPGAEKITAAVRTDLKDGKATFLVRLGGKADLSAAHRATTKDAKAKAVHGALTAHAGRSQAGLRKLLTERKAEHTPFWIVNAIEVTADPKLANEIAALPEVAALDPVRKDEAQKPRPKPAKAQAKAAAVEWNIDRIGAPRVWDELNDRGEDIVVGVLDTGVDIDHPDLAGQYRGNRPDGSVVHDYSWFDPGRTCPESAPCDRTGHGTHVTGIITGQNGIGVAPGAKWIATAANNSTSGKILAGEWMLAPTDLNGQNPRPELAPDIVNNSWGSEGSDPYYKDMVNRWVDAGIFPVFANGNTGPECDSASSTAKYASSYAVGAVDVNDAIWTDSSRGPGDNGEVKPDIAAPGVNIRSSLPEGEYGMLSGTSMATPHVVATVALMWSAAPSLRGDVPATRALLDGTAIDTADLTCGGTAGNNNVYGEGRLDAYAAVQAVPDDALGDLGGTVTANGSPVSGAEVKVTGPVGRTAGTGAGGGYALLRLPAGTYQVSVSKFGYVPATSTVTIADGQTADHDVTLTLKPVAVVSGTITTDGDPEKDATVVASGTPVKAVTDASGHYQMTLPHGSYQLDVAGASQCVGTATADITVAGNLTKNFDLPVKRDDFGYTCTSGTEPYVAGTEPLTVTPGIGQEVALPFPVPFYGQSRSRIWVATLGFASFAGDVVFDNEPLPGPLEPDLAVYPFWDDLRMETQSGIYTATVGTAPHRSFVIEWRDVRPAADTFEIMSFSALLGEDGTISYRYKDIGPAVEQGSSATIGIENADGTDALQYSYNTASIRDGQSLTFTAKDHGVVRGKVTDANDGQPLAGATVEFPHVATFTTAADGTYGGQVRAGTHQAKVSKDKYGTLTQSVTVPATDVTTNDAALITGKVTASPTSLTLNGTTSATITLTNTGTAPTPYEVTTEDAWLTATPATGGLLQNQSATITVTAASPGPHTGKLLIHSASGRQPTIEIPVTVTAAE</sequence>
<evidence type="ECO:0000256" key="2">
    <source>
        <dbReference type="ARBA" id="ARBA00011073"/>
    </source>
</evidence>
<dbReference type="Gene3D" id="3.40.50.200">
    <property type="entry name" value="Peptidase S8/S53 domain"/>
    <property type="match status" value="1"/>
</dbReference>
<dbReference type="PRINTS" id="PR00723">
    <property type="entry name" value="SUBTILISIN"/>
</dbReference>
<reference evidence="13 14" key="1">
    <citation type="submission" date="2018-06" db="EMBL/GenBank/DDBJ databases">
        <title>Sphaerisporangium craniellae sp. nov., isolated from a marine sponge in the South China Sea.</title>
        <authorList>
            <person name="Li L."/>
        </authorList>
    </citation>
    <scope>NUCLEOTIDE SEQUENCE [LARGE SCALE GENOMIC DNA]</scope>
    <source>
        <strain evidence="13 14">LHW63015</strain>
    </source>
</reference>
<dbReference type="Pfam" id="PF19190">
    <property type="entry name" value="BACON_2"/>
    <property type="match status" value="1"/>
</dbReference>
<evidence type="ECO:0000256" key="9">
    <source>
        <dbReference type="RuleBase" id="RU003355"/>
    </source>
</evidence>
<name>A0A366LY46_9ACTN</name>
<dbReference type="EMBL" id="QMEY01000006">
    <property type="protein sequence ID" value="RBQ18898.1"/>
    <property type="molecule type" value="Genomic_DNA"/>
</dbReference>
<dbReference type="Proteomes" id="UP000253303">
    <property type="component" value="Unassembled WGS sequence"/>
</dbReference>
<feature type="domain" description="Peptidase S8/S53" evidence="11">
    <location>
        <begin position="196"/>
        <end position="472"/>
    </location>
</feature>
<dbReference type="GO" id="GO:0005975">
    <property type="term" value="P:carbohydrate metabolic process"/>
    <property type="evidence" value="ECO:0007669"/>
    <property type="project" value="UniProtKB-ARBA"/>
</dbReference>
<evidence type="ECO:0000313" key="13">
    <source>
        <dbReference type="EMBL" id="RBQ18898.1"/>
    </source>
</evidence>
<dbReference type="AlphaFoldDB" id="A0A366LY46"/>
<keyword evidence="6 8" id="KW-0720">Serine protease</keyword>
<evidence type="ECO:0000256" key="7">
    <source>
        <dbReference type="ARBA" id="ARBA00030238"/>
    </source>
</evidence>
<comment type="catalytic activity">
    <reaction evidence="1">
        <text>Endohydrolysis of (1-&gt;4)-alpha-D-glucosidic linkages in polysaccharides containing three or more (1-&gt;4)-alpha-linked D-glucose units.</text>
        <dbReference type="EC" id="3.2.1.1"/>
    </reaction>
</comment>
<accession>A0A366LY46</accession>
<dbReference type="Gene3D" id="2.60.40.10">
    <property type="entry name" value="Immunoglobulins"/>
    <property type="match status" value="1"/>
</dbReference>
<evidence type="ECO:0000256" key="1">
    <source>
        <dbReference type="ARBA" id="ARBA00000548"/>
    </source>
</evidence>
<evidence type="ECO:0000256" key="6">
    <source>
        <dbReference type="ARBA" id="ARBA00022825"/>
    </source>
</evidence>
<dbReference type="InterPro" id="IPR013784">
    <property type="entry name" value="Carb-bd-like_fold"/>
</dbReference>
<dbReference type="PROSITE" id="PS00136">
    <property type="entry name" value="SUBTILASE_ASP"/>
    <property type="match status" value="1"/>
</dbReference>
<protein>
    <recommendedName>
        <fullName evidence="3">alpha-amylase</fullName>
        <ecNumber evidence="3">3.2.1.1</ecNumber>
    </recommendedName>
    <alternativeName>
        <fullName evidence="7">1,4-alpha-D-glucan glucanohydrolase</fullName>
    </alternativeName>
</protein>
<dbReference type="PROSITE" id="PS51892">
    <property type="entry name" value="SUBTILASE"/>
    <property type="match status" value="1"/>
</dbReference>